<feature type="signal peptide" evidence="3">
    <location>
        <begin position="1"/>
        <end position="25"/>
    </location>
</feature>
<proteinExistence type="predicted"/>
<evidence type="ECO:0000256" key="1">
    <source>
        <dbReference type="SAM" id="MobiDB-lite"/>
    </source>
</evidence>
<keyword evidence="3" id="KW-0732">Signal</keyword>
<keyword evidence="2" id="KW-0812">Transmembrane</keyword>
<evidence type="ECO:0000313" key="4">
    <source>
        <dbReference type="EMBL" id="KDQ20443.1"/>
    </source>
</evidence>
<keyword evidence="2" id="KW-0472">Membrane</keyword>
<feature type="region of interest" description="Disordered" evidence="1">
    <location>
        <begin position="129"/>
        <end position="245"/>
    </location>
</feature>
<dbReference type="OrthoDB" id="3245083at2759"/>
<feature type="region of interest" description="Disordered" evidence="1">
    <location>
        <begin position="357"/>
        <end position="519"/>
    </location>
</feature>
<name>A0A067MXG9_BOTB1</name>
<reference evidence="5" key="1">
    <citation type="journal article" date="2014" name="Proc. Natl. Acad. Sci. U.S.A.">
        <title>Extensive sampling of basidiomycete genomes demonstrates inadequacy of the white-rot/brown-rot paradigm for wood decay fungi.</title>
        <authorList>
            <person name="Riley R."/>
            <person name="Salamov A.A."/>
            <person name="Brown D.W."/>
            <person name="Nagy L.G."/>
            <person name="Floudas D."/>
            <person name="Held B.W."/>
            <person name="Levasseur A."/>
            <person name="Lombard V."/>
            <person name="Morin E."/>
            <person name="Otillar R."/>
            <person name="Lindquist E.A."/>
            <person name="Sun H."/>
            <person name="LaButti K.M."/>
            <person name="Schmutz J."/>
            <person name="Jabbour D."/>
            <person name="Luo H."/>
            <person name="Baker S.E."/>
            <person name="Pisabarro A.G."/>
            <person name="Walton J.D."/>
            <person name="Blanchette R.A."/>
            <person name="Henrissat B."/>
            <person name="Martin F."/>
            <person name="Cullen D."/>
            <person name="Hibbett D.S."/>
            <person name="Grigoriev I.V."/>
        </authorList>
    </citation>
    <scope>NUCLEOTIDE SEQUENCE [LARGE SCALE GENOMIC DNA]</scope>
    <source>
        <strain evidence="5">FD-172 SS1</strain>
    </source>
</reference>
<dbReference type="AlphaFoldDB" id="A0A067MXG9"/>
<gene>
    <name evidence="4" type="ORF">BOTBODRAFT_124034</name>
</gene>
<dbReference type="InParanoid" id="A0A067MXG9"/>
<organism evidence="4 5">
    <name type="scientific">Botryobasidium botryosum (strain FD-172 SS1)</name>
    <dbReference type="NCBI Taxonomy" id="930990"/>
    <lineage>
        <taxon>Eukaryota</taxon>
        <taxon>Fungi</taxon>
        <taxon>Dikarya</taxon>
        <taxon>Basidiomycota</taxon>
        <taxon>Agaricomycotina</taxon>
        <taxon>Agaricomycetes</taxon>
        <taxon>Cantharellales</taxon>
        <taxon>Botryobasidiaceae</taxon>
        <taxon>Botryobasidium</taxon>
    </lineage>
</organism>
<protein>
    <submittedName>
        <fullName evidence="4">Uncharacterized protein</fullName>
    </submittedName>
</protein>
<accession>A0A067MXG9</accession>
<evidence type="ECO:0000313" key="5">
    <source>
        <dbReference type="Proteomes" id="UP000027195"/>
    </source>
</evidence>
<dbReference type="HOGENOM" id="CLU_524761_0_0_1"/>
<feature type="compositionally biased region" description="Pro residues" evidence="1">
    <location>
        <begin position="428"/>
        <end position="445"/>
    </location>
</feature>
<feature type="region of interest" description="Disordered" evidence="1">
    <location>
        <begin position="275"/>
        <end position="295"/>
    </location>
</feature>
<keyword evidence="5" id="KW-1185">Reference proteome</keyword>
<evidence type="ECO:0000256" key="3">
    <source>
        <dbReference type="SAM" id="SignalP"/>
    </source>
</evidence>
<evidence type="ECO:0000256" key="2">
    <source>
        <dbReference type="SAM" id="Phobius"/>
    </source>
</evidence>
<feature type="compositionally biased region" description="Basic and acidic residues" evidence="1">
    <location>
        <begin position="283"/>
        <end position="293"/>
    </location>
</feature>
<feature type="compositionally biased region" description="Polar residues" evidence="1">
    <location>
        <begin position="503"/>
        <end position="512"/>
    </location>
</feature>
<feature type="compositionally biased region" description="Acidic residues" evidence="1">
    <location>
        <begin position="155"/>
        <end position="168"/>
    </location>
</feature>
<dbReference type="EMBL" id="KL198017">
    <property type="protein sequence ID" value="KDQ20443.1"/>
    <property type="molecule type" value="Genomic_DNA"/>
</dbReference>
<feature type="transmembrane region" description="Helical" evidence="2">
    <location>
        <begin position="251"/>
        <end position="270"/>
    </location>
</feature>
<feature type="chain" id="PRO_5001645093" evidence="3">
    <location>
        <begin position="26"/>
        <end position="519"/>
    </location>
</feature>
<feature type="compositionally biased region" description="Pro residues" evidence="1">
    <location>
        <begin position="177"/>
        <end position="192"/>
    </location>
</feature>
<feature type="compositionally biased region" description="Polar residues" evidence="1">
    <location>
        <begin position="141"/>
        <end position="152"/>
    </location>
</feature>
<sequence length="519" mass="55130">MRFYPCAPFFYLCALSIFAPMPVYGSKSAKLSWVSPAAGEEYDSGATLPVSWRIAKEVISPSFQLCAWISPSSPSRASRDEKGGKVHKMKCGARVWPSIAKVGKDYSVSLFIPEVSHSGNFTIIMASNSGSKHKSPKFRLNPSSSDAPTGSSGDADTDDPTNEDDDSGKEDARSTAPPAPSTPAPAPTPTPTPSANTSTRVVSTGHQTSAPAPSTTSKASTTTTNSTASVVPTERPALPPTETPSGMTTAIAVPLGLMAASAILGVGFWAKRRISPPRRSAPRRRDEDDHDCRYPYSPFGPSPFASIGMPHPVYAPPPHTPYYYPTQVVYPHLPADRDLERGPALIPASAVLSYPAAATTRQRAQPEHAHRASQSSATPSRSSTRSNRASSPPAAPRTVIQPQVQQQPRPSRPASAPVPEEVLSPGSEYPPSPVQAPSPMPPAPAPVAARPRSGSSARSVRFDETCQYIEPTGRTQQPPDSPQLENPFERVSFALAKGVRQHSGGSPASNSHLEPHNYL</sequence>
<feature type="compositionally biased region" description="Low complexity" evidence="1">
    <location>
        <begin position="208"/>
        <end position="233"/>
    </location>
</feature>
<dbReference type="Proteomes" id="UP000027195">
    <property type="component" value="Unassembled WGS sequence"/>
</dbReference>
<feature type="compositionally biased region" description="Low complexity" evidence="1">
    <location>
        <begin position="372"/>
        <end position="419"/>
    </location>
</feature>
<keyword evidence="2" id="KW-1133">Transmembrane helix</keyword>
<feature type="compositionally biased region" description="Low complexity" evidence="1">
    <location>
        <begin position="446"/>
        <end position="459"/>
    </location>
</feature>